<protein>
    <recommendedName>
        <fullName evidence="1">Lipid/polyisoprenoid-binding YceI-like domain-containing protein</fullName>
    </recommendedName>
</protein>
<keyword evidence="3" id="KW-1185">Reference proteome</keyword>
<dbReference type="InterPro" id="IPR036761">
    <property type="entry name" value="TTHA0802/YceI-like_sf"/>
</dbReference>
<dbReference type="EMBL" id="QKXH01000006">
    <property type="protein sequence ID" value="PZX93293.1"/>
    <property type="molecule type" value="Genomic_DNA"/>
</dbReference>
<evidence type="ECO:0000259" key="1">
    <source>
        <dbReference type="SMART" id="SM00867"/>
    </source>
</evidence>
<proteinExistence type="predicted"/>
<accession>A0A2W7TRW2</accession>
<dbReference type="RefSeq" id="WP_111410083.1">
    <property type="nucleotide sequence ID" value="NZ_QKXH01000006.1"/>
</dbReference>
<dbReference type="AlphaFoldDB" id="A0A2W7TRW2"/>
<gene>
    <name evidence="2" type="ORF">DOS84_10515</name>
</gene>
<dbReference type="InterPro" id="IPR007372">
    <property type="entry name" value="Lipid/polyisoprenoid-bd_YceI"/>
</dbReference>
<dbReference type="OrthoDB" id="9811006at2"/>
<reference evidence="2 3" key="1">
    <citation type="submission" date="2018-06" db="EMBL/GenBank/DDBJ databases">
        <title>Flavobacterium sp IMCC34762, genome.</title>
        <authorList>
            <person name="Joung Y."/>
            <person name="Cho J."/>
            <person name="Song J."/>
        </authorList>
    </citation>
    <scope>NUCLEOTIDE SEQUENCE [LARGE SCALE GENOMIC DNA]</scope>
    <source>
        <strain evidence="2 3">IMCC34762</strain>
    </source>
</reference>
<dbReference type="SMART" id="SM00867">
    <property type="entry name" value="YceI"/>
    <property type="match status" value="1"/>
</dbReference>
<dbReference type="SUPFAM" id="SSF101874">
    <property type="entry name" value="YceI-like"/>
    <property type="match status" value="1"/>
</dbReference>
<name>A0A2W7TRW2_9FLAO</name>
<dbReference type="PANTHER" id="PTHR34406:SF1">
    <property type="entry name" value="PROTEIN YCEI"/>
    <property type="match status" value="1"/>
</dbReference>
<evidence type="ECO:0000313" key="3">
    <source>
        <dbReference type="Proteomes" id="UP000249177"/>
    </source>
</evidence>
<dbReference type="Proteomes" id="UP000249177">
    <property type="component" value="Unassembled WGS sequence"/>
</dbReference>
<evidence type="ECO:0000313" key="2">
    <source>
        <dbReference type="EMBL" id="PZX93293.1"/>
    </source>
</evidence>
<organism evidence="2 3">
    <name type="scientific">Flavobacterium aquariorum</name>
    <dbReference type="NCBI Taxonomy" id="2217670"/>
    <lineage>
        <taxon>Bacteria</taxon>
        <taxon>Pseudomonadati</taxon>
        <taxon>Bacteroidota</taxon>
        <taxon>Flavobacteriia</taxon>
        <taxon>Flavobacteriales</taxon>
        <taxon>Flavobacteriaceae</taxon>
        <taxon>Flavobacterium</taxon>
    </lineage>
</organism>
<dbReference type="Pfam" id="PF04264">
    <property type="entry name" value="YceI"/>
    <property type="match status" value="1"/>
</dbReference>
<sequence length="177" mass="19516">MSTKTTWAIDPAHSEIGFKVKHMMFTNVSGNFTQFDATVETESDSFDNAKFSFKGVTDSITTGNKDRDAHLLSPDFFDAGTFPEITFTSTGFSKINEGEFELTGDLTLHGITKPVQLNTEFGGLAKDPWGNTKAGFSLTGKINRKDWGLNWNSALETGGVLVGEEIKLNFELQFIKQ</sequence>
<dbReference type="Gene3D" id="2.40.128.110">
    <property type="entry name" value="Lipid/polyisoprenoid-binding, YceI-like"/>
    <property type="match status" value="1"/>
</dbReference>
<comment type="caution">
    <text evidence="2">The sequence shown here is derived from an EMBL/GenBank/DDBJ whole genome shotgun (WGS) entry which is preliminary data.</text>
</comment>
<feature type="domain" description="Lipid/polyisoprenoid-binding YceI-like" evidence="1">
    <location>
        <begin position="6"/>
        <end position="175"/>
    </location>
</feature>
<dbReference type="PANTHER" id="PTHR34406">
    <property type="entry name" value="PROTEIN YCEI"/>
    <property type="match status" value="1"/>
</dbReference>